<protein>
    <submittedName>
        <fullName evidence="6">Related to monooxygenase</fullName>
    </submittedName>
</protein>
<dbReference type="Proteomes" id="UP000184330">
    <property type="component" value="Unassembled WGS sequence"/>
</dbReference>
<dbReference type="Pfam" id="PF01494">
    <property type="entry name" value="FAD_binding_3"/>
    <property type="match status" value="1"/>
</dbReference>
<evidence type="ECO:0000256" key="1">
    <source>
        <dbReference type="ARBA" id="ARBA00001974"/>
    </source>
</evidence>
<name>A0A1L7X1H2_9HELO</name>
<keyword evidence="2" id="KW-0285">Flavoprotein</keyword>
<dbReference type="OrthoDB" id="10016252at2759"/>
<accession>A0A1L7X1H2</accession>
<dbReference type="SUPFAM" id="SSF51905">
    <property type="entry name" value="FAD/NAD(P)-binding domain"/>
    <property type="match status" value="1"/>
</dbReference>
<gene>
    <name evidence="6" type="ORF">PAC_08752</name>
</gene>
<dbReference type="Gene3D" id="3.50.50.60">
    <property type="entry name" value="FAD/NAD(P)-binding domain"/>
    <property type="match status" value="1"/>
</dbReference>
<dbReference type="PANTHER" id="PTHR43004">
    <property type="entry name" value="TRK SYSTEM POTASSIUM UPTAKE PROTEIN"/>
    <property type="match status" value="1"/>
</dbReference>
<dbReference type="InterPro" id="IPR036188">
    <property type="entry name" value="FAD/NAD-bd_sf"/>
</dbReference>
<dbReference type="Gene3D" id="3.30.70.2450">
    <property type="match status" value="1"/>
</dbReference>
<organism evidence="6 7">
    <name type="scientific">Phialocephala subalpina</name>
    <dbReference type="NCBI Taxonomy" id="576137"/>
    <lineage>
        <taxon>Eukaryota</taxon>
        <taxon>Fungi</taxon>
        <taxon>Dikarya</taxon>
        <taxon>Ascomycota</taxon>
        <taxon>Pezizomycotina</taxon>
        <taxon>Leotiomycetes</taxon>
        <taxon>Helotiales</taxon>
        <taxon>Mollisiaceae</taxon>
        <taxon>Phialocephala</taxon>
        <taxon>Phialocephala fortinii species complex</taxon>
    </lineage>
</organism>
<evidence type="ECO:0000256" key="2">
    <source>
        <dbReference type="ARBA" id="ARBA00022630"/>
    </source>
</evidence>
<keyword evidence="6" id="KW-0503">Monooxygenase</keyword>
<dbReference type="PANTHER" id="PTHR43004:SF19">
    <property type="entry name" value="BINDING MONOOXYGENASE, PUTATIVE (JCVI)-RELATED"/>
    <property type="match status" value="1"/>
</dbReference>
<evidence type="ECO:0000313" key="7">
    <source>
        <dbReference type="Proteomes" id="UP000184330"/>
    </source>
</evidence>
<proteinExistence type="predicted"/>
<dbReference type="InterPro" id="IPR002938">
    <property type="entry name" value="FAD-bd"/>
</dbReference>
<dbReference type="GO" id="GO:0016709">
    <property type="term" value="F:oxidoreductase activity, acting on paired donors, with incorporation or reduction of molecular oxygen, NAD(P)H as one donor, and incorporation of one atom of oxygen"/>
    <property type="evidence" value="ECO:0007669"/>
    <property type="project" value="UniProtKB-ARBA"/>
</dbReference>
<dbReference type="STRING" id="576137.A0A1L7X1H2"/>
<keyword evidence="3" id="KW-0274">FAD</keyword>
<evidence type="ECO:0000256" key="4">
    <source>
        <dbReference type="ARBA" id="ARBA00023002"/>
    </source>
</evidence>
<evidence type="ECO:0000259" key="5">
    <source>
        <dbReference type="Pfam" id="PF01494"/>
    </source>
</evidence>
<keyword evidence="7" id="KW-1185">Reference proteome</keyword>
<keyword evidence="4" id="KW-0560">Oxidoreductase</keyword>
<dbReference type="InterPro" id="IPR050641">
    <property type="entry name" value="RIFMO-like"/>
</dbReference>
<sequence>MGAFQKVIIVGAGPAGLLLALFLSKEMIPVHVLEAASEIDDQPRATHYGPAGVQELERAGVLEAIRAEGFLPKDLCWRKEDGSIIAELQQEHIPLHSRVTSLPVNRVAHIILDALRQHPTAKVDFNYKVTRTGQDDDKAWVEVETPAGVKTLEASYIVGSDGASSTIRKNLFGDSFPGQTWEPWFIASNVYYDFDAHGWDDINFVIHPQNWFMAARITKDGLWRVTYGEDGKLTREQCIERQQERYRSMLPGNPGSEQYKLTNISPYRVHQKCAEKFRVGRFLLVADAAHLCNPFGGFGLTSGIVDVGGLYDCLSGIYNGLADESILDKYDEIRRRIFIEQVDKLSTANLQRVMMTEPGRALELDPFLNAAANAKKDPEAAARLAQMARGANALKHDFRQYYKTFKTESSASEHLCCT</sequence>
<feature type="domain" description="FAD-binding" evidence="5">
    <location>
        <begin position="6"/>
        <end position="338"/>
    </location>
</feature>
<comment type="cofactor">
    <cofactor evidence="1">
        <name>FAD</name>
        <dbReference type="ChEBI" id="CHEBI:57692"/>
    </cofactor>
</comment>
<evidence type="ECO:0000256" key="3">
    <source>
        <dbReference type="ARBA" id="ARBA00022827"/>
    </source>
</evidence>
<dbReference type="PRINTS" id="PR00420">
    <property type="entry name" value="RNGMNOXGNASE"/>
</dbReference>
<dbReference type="EMBL" id="FJOG01000012">
    <property type="protein sequence ID" value="CZR58860.1"/>
    <property type="molecule type" value="Genomic_DNA"/>
</dbReference>
<evidence type="ECO:0000313" key="6">
    <source>
        <dbReference type="EMBL" id="CZR58860.1"/>
    </source>
</evidence>
<reference evidence="6 7" key="1">
    <citation type="submission" date="2016-03" db="EMBL/GenBank/DDBJ databases">
        <authorList>
            <person name="Ploux O."/>
        </authorList>
    </citation>
    <scope>NUCLEOTIDE SEQUENCE [LARGE SCALE GENOMIC DNA]</scope>
    <source>
        <strain evidence="6 7">UAMH 11012</strain>
    </source>
</reference>
<dbReference type="AlphaFoldDB" id="A0A1L7X1H2"/>
<dbReference type="GO" id="GO:0071949">
    <property type="term" value="F:FAD binding"/>
    <property type="evidence" value="ECO:0007669"/>
    <property type="project" value="InterPro"/>
</dbReference>